<feature type="non-terminal residue" evidence="1">
    <location>
        <position position="1"/>
    </location>
</feature>
<dbReference type="Proteomes" id="UP000611227">
    <property type="component" value="Unassembled WGS sequence"/>
</dbReference>
<keyword evidence="2" id="KW-1185">Reference proteome</keyword>
<dbReference type="EMBL" id="WBNM01044396">
    <property type="protein sequence ID" value="NXP82682.1"/>
    <property type="molecule type" value="Genomic_DNA"/>
</dbReference>
<organism evidence="1 2">
    <name type="scientific">Ramphastos sulfuratus</name>
    <dbReference type="NCBI Taxonomy" id="322582"/>
    <lineage>
        <taxon>Eukaryota</taxon>
        <taxon>Metazoa</taxon>
        <taxon>Chordata</taxon>
        <taxon>Craniata</taxon>
        <taxon>Vertebrata</taxon>
        <taxon>Euteleostomi</taxon>
        <taxon>Archelosauria</taxon>
        <taxon>Archosauria</taxon>
        <taxon>Dinosauria</taxon>
        <taxon>Saurischia</taxon>
        <taxon>Theropoda</taxon>
        <taxon>Coelurosauria</taxon>
        <taxon>Aves</taxon>
        <taxon>Neognathae</taxon>
        <taxon>Neoaves</taxon>
        <taxon>Telluraves</taxon>
        <taxon>Coraciimorphae</taxon>
        <taxon>Piciformes</taxon>
        <taxon>Ramphastidae</taxon>
        <taxon>Ramphastos</taxon>
    </lineage>
</organism>
<feature type="non-terminal residue" evidence="1">
    <location>
        <position position="83"/>
    </location>
</feature>
<gene>
    <name evidence="1" type="primary">Env1_2</name>
    <name evidence="1" type="ORF">RAMSUL_R14498</name>
</gene>
<dbReference type="InterPro" id="IPR018154">
    <property type="entry name" value="TLV/ENV_coat_polyprotein"/>
</dbReference>
<reference evidence="1" key="1">
    <citation type="submission" date="2019-09" db="EMBL/GenBank/DDBJ databases">
        <title>Bird 10,000 Genomes (B10K) Project - Family phase.</title>
        <authorList>
            <person name="Zhang G."/>
        </authorList>
    </citation>
    <scope>NUCLEOTIDE SEQUENCE</scope>
    <source>
        <strain evidence="1">B10K-DU-001-30</strain>
        <tissue evidence="1">Muscle</tissue>
    </source>
</reference>
<evidence type="ECO:0000313" key="2">
    <source>
        <dbReference type="Proteomes" id="UP000611227"/>
    </source>
</evidence>
<dbReference type="AlphaFoldDB" id="A0A852CN78"/>
<evidence type="ECO:0000313" key="1">
    <source>
        <dbReference type="EMBL" id="NXP82682.1"/>
    </source>
</evidence>
<proteinExistence type="predicted"/>
<name>A0A852CN78_9PICI</name>
<sequence>TSAVYSPLWKLMCAAFTALNATQPNLTKHCWLCFDITPPFYEAVGILERVSRSNLSSPPQCNWKEPKTPGITLASVTGKGRCI</sequence>
<accession>A0A852CN78</accession>
<protein>
    <submittedName>
        <fullName evidence="1">ENV1 protein</fullName>
    </submittedName>
</protein>
<comment type="caution">
    <text evidence="1">The sequence shown here is derived from an EMBL/GenBank/DDBJ whole genome shotgun (WGS) entry which is preliminary data.</text>
</comment>
<dbReference type="Pfam" id="PF00429">
    <property type="entry name" value="TLV_coat"/>
    <property type="match status" value="1"/>
</dbReference>